<dbReference type="AlphaFoldDB" id="A0A0F9RI86"/>
<proteinExistence type="predicted"/>
<comment type="caution">
    <text evidence="1">The sequence shown here is derived from an EMBL/GenBank/DDBJ whole genome shotgun (WGS) entry which is preliminary data.</text>
</comment>
<protein>
    <submittedName>
        <fullName evidence="1">Uncharacterized protein</fullName>
    </submittedName>
</protein>
<organism evidence="1">
    <name type="scientific">marine sediment metagenome</name>
    <dbReference type="NCBI Taxonomy" id="412755"/>
    <lineage>
        <taxon>unclassified sequences</taxon>
        <taxon>metagenomes</taxon>
        <taxon>ecological metagenomes</taxon>
    </lineage>
</organism>
<reference evidence="1" key="1">
    <citation type="journal article" date="2015" name="Nature">
        <title>Complex archaea that bridge the gap between prokaryotes and eukaryotes.</title>
        <authorList>
            <person name="Spang A."/>
            <person name="Saw J.H."/>
            <person name="Jorgensen S.L."/>
            <person name="Zaremba-Niedzwiedzka K."/>
            <person name="Martijn J."/>
            <person name="Lind A.E."/>
            <person name="van Eijk R."/>
            <person name="Schleper C."/>
            <person name="Guy L."/>
            <person name="Ettema T.J."/>
        </authorList>
    </citation>
    <scope>NUCLEOTIDE SEQUENCE</scope>
</reference>
<sequence>MMKKSFIAPIRRFVSHVERKSTKLSKFVLIVKRQLSKTFLLIFTQRLANLEKDINFINSFIN</sequence>
<name>A0A0F9RI86_9ZZZZ</name>
<gene>
    <name evidence="1" type="ORF">LCGC14_0642550</name>
</gene>
<accession>A0A0F9RI86</accession>
<dbReference type="EMBL" id="LAZR01001167">
    <property type="protein sequence ID" value="KKN49462.1"/>
    <property type="molecule type" value="Genomic_DNA"/>
</dbReference>
<evidence type="ECO:0000313" key="1">
    <source>
        <dbReference type="EMBL" id="KKN49462.1"/>
    </source>
</evidence>